<sequence>MALTIKHKVSFSYTVVIPSEDEEIFQETLKGWAKDYVADPFTLSPFKRYILITSLTKGVDIAASEYMKSGCRELIKEEMLSGGATRISPVQVN</sequence>
<evidence type="ECO:0000313" key="2">
    <source>
        <dbReference type="Proteomes" id="UP000434467"/>
    </source>
</evidence>
<name>A0A678ZP03_9CAUD</name>
<proteinExistence type="predicted"/>
<organism evidence="1 2">
    <name type="scientific">Pectobacterium phage Q19</name>
    <dbReference type="NCBI Taxonomy" id="2500576"/>
    <lineage>
        <taxon>Viruses</taxon>
        <taxon>Duplodnaviria</taxon>
        <taxon>Heunggongvirae</taxon>
        <taxon>Uroviricota</taxon>
        <taxon>Caudoviricetes</taxon>
        <taxon>Autographivirales</taxon>
        <taxon>Autotranscriptaviridae</taxon>
        <taxon>Studiervirinae</taxon>
        <taxon>Maklayavirus</taxon>
        <taxon>Maklayavirus Q19</taxon>
    </lineage>
</organism>
<dbReference type="EMBL" id="MK290739">
    <property type="protein sequence ID" value="AZV02359.1"/>
    <property type="molecule type" value="Genomic_DNA"/>
</dbReference>
<reference evidence="1" key="1">
    <citation type="submission" date="2018-12" db="EMBL/GenBank/DDBJ databases">
        <authorList>
            <person name="Shneider M.M."/>
            <person name="Kabanova A.P."/>
            <person name="Korzhenkov A.A."/>
            <person name="Toschakov S.V."/>
            <person name="Miroshnikov K.A."/>
        </authorList>
    </citation>
    <scope>NUCLEOTIDE SEQUENCE [LARGE SCALE GENOMIC DNA]</scope>
</reference>
<dbReference type="Proteomes" id="UP000434467">
    <property type="component" value="Segment"/>
</dbReference>
<keyword evidence="2" id="KW-1185">Reference proteome</keyword>
<accession>A0A678ZP03</accession>
<gene>
    <name evidence="1" type="ORF">Q19_26</name>
</gene>
<evidence type="ECO:0000313" key="1">
    <source>
        <dbReference type="EMBL" id="AZV02359.1"/>
    </source>
</evidence>
<protein>
    <submittedName>
        <fullName evidence="1">H-NS and tRNA binding protein</fullName>
    </submittedName>
</protein>